<dbReference type="EC" id="2.8.1.12" evidence="3"/>
<evidence type="ECO:0000256" key="5">
    <source>
        <dbReference type="ARBA" id="ARBA00023150"/>
    </source>
</evidence>
<sequence length="156" mass="16941">MRIETRLTTETIDAAAELDRFTKAAHGAGAVVSFTGIVRGGDDVTALELDHYPGMTEASIETLASETAARFGISSLLAVHRAGTIPAGETVVFVAAAAEHRRAAFQAADCLMDRLKTEAAFWKREISAEGGARRIEPHDKDHEDHKRWMEDDGGHR</sequence>
<dbReference type="RefSeq" id="WP_343165695.1">
    <property type="nucleotide sequence ID" value="NZ_JBHRSV010000018.1"/>
</dbReference>
<dbReference type="InterPro" id="IPR036563">
    <property type="entry name" value="MoaE_sf"/>
</dbReference>
<evidence type="ECO:0000256" key="8">
    <source>
        <dbReference type="ARBA" id="ARBA00029745"/>
    </source>
</evidence>
<dbReference type="EMBL" id="JBHRSV010000018">
    <property type="protein sequence ID" value="MFC2926344.1"/>
    <property type="molecule type" value="Genomic_DNA"/>
</dbReference>
<dbReference type="Gene3D" id="3.90.1170.40">
    <property type="entry name" value="Molybdopterin biosynthesis MoaE subunit"/>
    <property type="match status" value="1"/>
</dbReference>
<comment type="subunit">
    <text evidence="7">Heterotetramer of 2 MoaD subunits and 2 MoaE subunits. Also stable as homodimer. The enzyme changes between these two forms during catalysis.</text>
</comment>
<evidence type="ECO:0000256" key="11">
    <source>
        <dbReference type="ARBA" id="ARBA00032474"/>
    </source>
</evidence>
<accession>A0ABV6ZY89</accession>
<keyword evidence="15" id="KW-1185">Reference proteome</keyword>
<evidence type="ECO:0000256" key="4">
    <source>
        <dbReference type="ARBA" id="ARBA00013858"/>
    </source>
</evidence>
<reference evidence="15" key="1">
    <citation type="journal article" date="2019" name="Int. J. Syst. Evol. Microbiol.">
        <title>The Global Catalogue of Microorganisms (GCM) 10K type strain sequencing project: providing services to taxonomists for standard genome sequencing and annotation.</title>
        <authorList>
            <consortium name="The Broad Institute Genomics Platform"/>
            <consortium name="The Broad Institute Genome Sequencing Center for Infectious Disease"/>
            <person name="Wu L."/>
            <person name="Ma J."/>
        </authorList>
    </citation>
    <scope>NUCLEOTIDE SEQUENCE [LARGE SCALE GENOMIC DNA]</scope>
    <source>
        <strain evidence="15">KCTC 52487</strain>
    </source>
</reference>
<comment type="catalytic activity">
    <reaction evidence="12">
        <text>2 [molybdopterin-synthase sulfur-carrier protein]-C-terminal-Gly-aminoethanethioate + cyclic pyranopterin phosphate + H2O = molybdopterin + 2 [molybdopterin-synthase sulfur-carrier protein]-C-terminal Gly-Gly + 2 H(+)</text>
        <dbReference type="Rhea" id="RHEA:26333"/>
        <dbReference type="Rhea" id="RHEA-COMP:12202"/>
        <dbReference type="Rhea" id="RHEA-COMP:19907"/>
        <dbReference type="ChEBI" id="CHEBI:15377"/>
        <dbReference type="ChEBI" id="CHEBI:15378"/>
        <dbReference type="ChEBI" id="CHEBI:58698"/>
        <dbReference type="ChEBI" id="CHEBI:59648"/>
        <dbReference type="ChEBI" id="CHEBI:90778"/>
        <dbReference type="ChEBI" id="CHEBI:232372"/>
        <dbReference type="EC" id="2.8.1.12"/>
    </reaction>
</comment>
<dbReference type="Proteomes" id="UP001595379">
    <property type="component" value="Unassembled WGS sequence"/>
</dbReference>
<evidence type="ECO:0000256" key="12">
    <source>
        <dbReference type="ARBA" id="ARBA00049878"/>
    </source>
</evidence>
<evidence type="ECO:0000256" key="1">
    <source>
        <dbReference type="ARBA" id="ARBA00005046"/>
    </source>
</evidence>
<evidence type="ECO:0000313" key="15">
    <source>
        <dbReference type="Proteomes" id="UP001595379"/>
    </source>
</evidence>
<organism evidence="14 15">
    <name type="scientific">Hyphobacterium vulgare</name>
    <dbReference type="NCBI Taxonomy" id="1736751"/>
    <lineage>
        <taxon>Bacteria</taxon>
        <taxon>Pseudomonadati</taxon>
        <taxon>Pseudomonadota</taxon>
        <taxon>Alphaproteobacteria</taxon>
        <taxon>Maricaulales</taxon>
        <taxon>Maricaulaceae</taxon>
        <taxon>Hyphobacterium</taxon>
    </lineage>
</organism>
<comment type="caution">
    <text evidence="14">The sequence shown here is derived from an EMBL/GenBank/DDBJ whole genome shotgun (WGS) entry which is preliminary data.</text>
</comment>
<evidence type="ECO:0000256" key="6">
    <source>
        <dbReference type="ARBA" id="ARBA00025448"/>
    </source>
</evidence>
<dbReference type="InterPro" id="IPR003448">
    <property type="entry name" value="Mopterin_biosynth_MoaE"/>
</dbReference>
<evidence type="ECO:0000256" key="9">
    <source>
        <dbReference type="ARBA" id="ARBA00030407"/>
    </source>
</evidence>
<evidence type="ECO:0000256" key="3">
    <source>
        <dbReference type="ARBA" id="ARBA00011950"/>
    </source>
</evidence>
<keyword evidence="5" id="KW-0501">Molybdenum cofactor biosynthesis</keyword>
<dbReference type="CDD" id="cd00756">
    <property type="entry name" value="MoaE"/>
    <property type="match status" value="1"/>
</dbReference>
<evidence type="ECO:0000256" key="13">
    <source>
        <dbReference type="SAM" id="MobiDB-lite"/>
    </source>
</evidence>
<feature type="region of interest" description="Disordered" evidence="13">
    <location>
        <begin position="132"/>
        <end position="156"/>
    </location>
</feature>
<dbReference type="Pfam" id="PF02391">
    <property type="entry name" value="MoaE"/>
    <property type="match status" value="1"/>
</dbReference>
<gene>
    <name evidence="14" type="ORF">ACFOOR_09520</name>
</gene>
<comment type="similarity">
    <text evidence="2">Belongs to the MoaE family.</text>
</comment>
<evidence type="ECO:0000256" key="2">
    <source>
        <dbReference type="ARBA" id="ARBA00005426"/>
    </source>
</evidence>
<name>A0ABV6ZY89_9PROT</name>
<proteinExistence type="inferred from homology"/>
<evidence type="ECO:0000256" key="7">
    <source>
        <dbReference type="ARBA" id="ARBA00026066"/>
    </source>
</evidence>
<protein>
    <recommendedName>
        <fullName evidence="4">Molybdopterin synthase catalytic subunit</fullName>
        <ecNumber evidence="3">2.8.1.12</ecNumber>
    </recommendedName>
    <alternativeName>
        <fullName evidence="10">MPT synthase subunit 2</fullName>
    </alternativeName>
    <alternativeName>
        <fullName evidence="8">Molybdenum cofactor biosynthesis protein E</fullName>
    </alternativeName>
    <alternativeName>
        <fullName evidence="9">Molybdopterin-converting factor large subunit</fullName>
    </alternativeName>
    <alternativeName>
        <fullName evidence="11">Molybdopterin-converting factor subunit 2</fullName>
    </alternativeName>
</protein>
<comment type="function">
    <text evidence="6">Converts molybdopterin precursor Z into molybdopterin. This requires the incorporation of two sulfur atoms into precursor Z to generate a dithiolene group. The sulfur is provided by MoaD.</text>
</comment>
<dbReference type="PANTHER" id="PTHR23404">
    <property type="entry name" value="MOLYBDOPTERIN SYNTHASE RELATED"/>
    <property type="match status" value="1"/>
</dbReference>
<evidence type="ECO:0000313" key="14">
    <source>
        <dbReference type="EMBL" id="MFC2926344.1"/>
    </source>
</evidence>
<dbReference type="SUPFAM" id="SSF54690">
    <property type="entry name" value="Molybdopterin synthase subunit MoaE"/>
    <property type="match status" value="1"/>
</dbReference>
<comment type="pathway">
    <text evidence="1">Cofactor biosynthesis; molybdopterin biosynthesis.</text>
</comment>
<evidence type="ECO:0000256" key="10">
    <source>
        <dbReference type="ARBA" id="ARBA00030781"/>
    </source>
</evidence>